<keyword evidence="2" id="KW-1185">Reference proteome</keyword>
<sequence length="101" mass="10349">MDIDGNSRVGEIAVKVDRLRAVLAEDPGGDLLASFPPGVELDPSRELDTYRRQMETRVASGRLPAVAVGSATGAVPGLPAGPFPVAARRTGRAVLAASGSP</sequence>
<accession>A0ABC9Z690</accession>
<dbReference type="EMBL" id="BBYQ01000191">
    <property type="protein sequence ID" value="GAP32910.1"/>
    <property type="molecule type" value="Genomic_DNA"/>
</dbReference>
<evidence type="ECO:0000313" key="1">
    <source>
        <dbReference type="EMBL" id="GAP32910.1"/>
    </source>
</evidence>
<reference evidence="1 2" key="2">
    <citation type="journal article" date="2016" name="Genome Announc.">
        <title>Draft Genome Sequence of Erythromycin- and Oxytetracycline-Sensitive Nocardia seriolae Strain U-1 (NBRC 110359).</title>
        <authorList>
            <person name="Imajoh M."/>
            <person name="Sukeda M."/>
            <person name="Shimizu M."/>
            <person name="Yamane J."/>
            <person name="Ohnishi K."/>
            <person name="Oshima S."/>
        </authorList>
    </citation>
    <scope>NUCLEOTIDE SEQUENCE [LARGE SCALE GENOMIC DNA]</scope>
    <source>
        <strain evidence="1 2">U-1</strain>
    </source>
</reference>
<organism evidence="1 2">
    <name type="scientific">Nocardia seriolae</name>
    <dbReference type="NCBI Taxonomy" id="37332"/>
    <lineage>
        <taxon>Bacteria</taxon>
        <taxon>Bacillati</taxon>
        <taxon>Actinomycetota</taxon>
        <taxon>Actinomycetes</taxon>
        <taxon>Mycobacteriales</taxon>
        <taxon>Nocardiaceae</taxon>
        <taxon>Nocardia</taxon>
    </lineage>
</organism>
<reference evidence="2" key="1">
    <citation type="submission" date="2015-07" db="EMBL/GenBank/DDBJ databases">
        <title>Nocardia seriolae U-1 whole genome shotgun sequence.</title>
        <authorList>
            <person name="Imajoh M."/>
            <person name="Fukumoto Y."/>
            <person name="Sukeda M."/>
            <person name="Yamane J."/>
            <person name="Yamasaki K."/>
            <person name="Shimizu M."/>
            <person name="Ohnishi K."/>
            <person name="Oshima S."/>
        </authorList>
    </citation>
    <scope>NUCLEOTIDE SEQUENCE [LARGE SCALE GENOMIC DNA]</scope>
    <source>
        <strain evidence="2">U-1</strain>
    </source>
</reference>
<name>A0ABC9Z690_9NOCA</name>
<comment type="caution">
    <text evidence="1">The sequence shown here is derived from an EMBL/GenBank/DDBJ whole genome shotgun (WGS) entry which is preliminary data.</text>
</comment>
<dbReference type="AlphaFoldDB" id="A0ABC9Z690"/>
<proteinExistence type="predicted"/>
<protein>
    <submittedName>
        <fullName evidence="1">Uncharacterized protein</fullName>
    </submittedName>
</protein>
<gene>
    <name evidence="1" type="ORF">NSK11_contig00191-0003</name>
</gene>
<evidence type="ECO:0000313" key="2">
    <source>
        <dbReference type="Proteomes" id="UP000037179"/>
    </source>
</evidence>
<dbReference type="Proteomes" id="UP000037179">
    <property type="component" value="Unassembled WGS sequence"/>
</dbReference>